<dbReference type="Proteomes" id="UP000091914">
    <property type="component" value="Unassembled WGS sequence"/>
</dbReference>
<evidence type="ECO:0000313" key="1">
    <source>
        <dbReference type="EMBL" id="OBB86327.1"/>
    </source>
</evidence>
<gene>
    <name evidence="1" type="ORF">A5760_06175</name>
</gene>
<proteinExistence type="predicted"/>
<evidence type="ECO:0000313" key="2">
    <source>
        <dbReference type="Proteomes" id="UP000091914"/>
    </source>
</evidence>
<reference evidence="1 2" key="1">
    <citation type="submission" date="2016-06" db="EMBL/GenBank/DDBJ databases">
        <authorList>
            <person name="Kjaerup R.B."/>
            <person name="Dalgaard T.S."/>
            <person name="Juul-Madsen H.R."/>
        </authorList>
    </citation>
    <scope>NUCLEOTIDE SEQUENCE [LARGE SCALE GENOMIC DNA]</scope>
    <source>
        <strain evidence="1 2">852002-51834_SCH5396731</strain>
    </source>
</reference>
<sequence length="131" mass="13603">MTTRSNSALIPTFAALRFATGVASWAAPIRAARLFGLGSAKQQPLLTQLFGSRELTLALAVADPTSPRLRTRALQLGLLTDALDIVATLRGIRHETLRPVGAIVTGGGAAVFLGMGLTALANQKRVAASTP</sequence>
<evidence type="ECO:0008006" key="3">
    <source>
        <dbReference type="Google" id="ProtNLM"/>
    </source>
</evidence>
<name>A0A1A0VSV4_9MYCO</name>
<accession>A0A1A0VSV4</accession>
<dbReference type="RefSeq" id="WP_064879320.1">
    <property type="nucleotide sequence ID" value="NZ_LZSX01000032.1"/>
</dbReference>
<dbReference type="EMBL" id="LZSX01000032">
    <property type="protein sequence ID" value="OBB86327.1"/>
    <property type="molecule type" value="Genomic_DNA"/>
</dbReference>
<protein>
    <recommendedName>
        <fullName evidence="3">DUF4267 domain-containing protein</fullName>
    </recommendedName>
</protein>
<organism evidence="1 2">
    <name type="scientific">Mycobacterium colombiense</name>
    <dbReference type="NCBI Taxonomy" id="339268"/>
    <lineage>
        <taxon>Bacteria</taxon>
        <taxon>Bacillati</taxon>
        <taxon>Actinomycetota</taxon>
        <taxon>Actinomycetes</taxon>
        <taxon>Mycobacteriales</taxon>
        <taxon>Mycobacteriaceae</taxon>
        <taxon>Mycobacterium</taxon>
        <taxon>Mycobacterium avium complex (MAC)</taxon>
    </lineage>
</organism>
<comment type="caution">
    <text evidence="1">The sequence shown here is derived from an EMBL/GenBank/DDBJ whole genome shotgun (WGS) entry which is preliminary data.</text>
</comment>
<dbReference type="OrthoDB" id="4748054at2"/>
<dbReference type="AlphaFoldDB" id="A0A1A0VSV4"/>